<protein>
    <recommendedName>
        <fullName evidence="6">tRNA pseudouridine synthase C</fullName>
        <ecNumber evidence="5">5.4.99.26</ecNumber>
    </recommendedName>
    <alternativeName>
        <fullName evidence="8">tRNA pseudouridine(65) synthase</fullName>
    </alternativeName>
    <alternativeName>
        <fullName evidence="9">tRNA pseudouridylate synthase C</fullName>
    </alternativeName>
    <alternativeName>
        <fullName evidence="7">tRNA-uridine isomerase C</fullName>
    </alternativeName>
</protein>
<dbReference type="EMBL" id="PIPP01000001">
    <property type="protein sequence ID" value="RUO38198.1"/>
    <property type="molecule type" value="Genomic_DNA"/>
</dbReference>
<evidence type="ECO:0000256" key="1">
    <source>
        <dbReference type="ARBA" id="ARBA00022694"/>
    </source>
</evidence>
<dbReference type="GO" id="GO:0008033">
    <property type="term" value="P:tRNA processing"/>
    <property type="evidence" value="ECO:0007669"/>
    <property type="project" value="UniProtKB-KW"/>
</dbReference>
<gene>
    <name evidence="11" type="ORF">CWE13_00670</name>
</gene>
<dbReference type="RefSeq" id="WP_126805422.1">
    <property type="nucleotide sequence ID" value="NZ_PIPP01000001.1"/>
</dbReference>
<evidence type="ECO:0000256" key="2">
    <source>
        <dbReference type="ARBA" id="ARBA00023235"/>
    </source>
</evidence>
<dbReference type="PANTHER" id="PTHR21600">
    <property type="entry name" value="MITOCHONDRIAL RNA PSEUDOURIDINE SYNTHASE"/>
    <property type="match status" value="1"/>
</dbReference>
<evidence type="ECO:0000256" key="7">
    <source>
        <dbReference type="ARBA" id="ARBA00041803"/>
    </source>
</evidence>
<dbReference type="PROSITE" id="PS01129">
    <property type="entry name" value="PSI_RLU"/>
    <property type="match status" value="1"/>
</dbReference>
<name>A0A432WWP1_9GAMM</name>
<organism evidence="11 12">
    <name type="scientific">Aliidiomarina shirensis</name>
    <dbReference type="NCBI Taxonomy" id="1048642"/>
    <lineage>
        <taxon>Bacteria</taxon>
        <taxon>Pseudomonadati</taxon>
        <taxon>Pseudomonadota</taxon>
        <taxon>Gammaproteobacteria</taxon>
        <taxon>Alteromonadales</taxon>
        <taxon>Idiomarinaceae</taxon>
        <taxon>Aliidiomarina</taxon>
    </lineage>
</organism>
<dbReference type="NCBIfam" id="NF008321">
    <property type="entry name" value="PRK11112.1"/>
    <property type="match status" value="1"/>
</dbReference>
<reference evidence="12" key="1">
    <citation type="journal article" date="2018" name="Front. Microbiol.">
        <title>Genome-Based Analysis Reveals the Taxonomy and Diversity of the Family Idiomarinaceae.</title>
        <authorList>
            <person name="Liu Y."/>
            <person name="Lai Q."/>
            <person name="Shao Z."/>
        </authorList>
    </citation>
    <scope>NUCLEOTIDE SEQUENCE [LARGE SCALE GENOMIC DNA]</scope>
    <source>
        <strain evidence="12">AIS</strain>
    </source>
</reference>
<comment type="catalytic activity">
    <reaction evidence="3">
        <text>uridine(65) in tRNA = pseudouridine(65) in tRNA</text>
        <dbReference type="Rhea" id="RHEA:42536"/>
        <dbReference type="Rhea" id="RHEA-COMP:10103"/>
        <dbReference type="Rhea" id="RHEA-COMP:10104"/>
        <dbReference type="ChEBI" id="CHEBI:65314"/>
        <dbReference type="ChEBI" id="CHEBI:65315"/>
        <dbReference type="EC" id="5.4.99.26"/>
    </reaction>
</comment>
<dbReference type="Proteomes" id="UP000286934">
    <property type="component" value="Unassembled WGS sequence"/>
</dbReference>
<dbReference type="SUPFAM" id="SSF55120">
    <property type="entry name" value="Pseudouridine synthase"/>
    <property type="match status" value="1"/>
</dbReference>
<keyword evidence="2" id="KW-0413">Isomerase</keyword>
<evidence type="ECO:0000313" key="12">
    <source>
        <dbReference type="Proteomes" id="UP000286934"/>
    </source>
</evidence>
<dbReference type="OrthoDB" id="9785808at2"/>
<dbReference type="InterPro" id="IPR006145">
    <property type="entry name" value="PsdUridine_synth_RsuA/RluA"/>
</dbReference>
<comment type="caution">
    <text evidence="11">The sequence shown here is derived from an EMBL/GenBank/DDBJ whole genome shotgun (WGS) entry which is preliminary data.</text>
</comment>
<evidence type="ECO:0000259" key="10">
    <source>
        <dbReference type="Pfam" id="PF00849"/>
    </source>
</evidence>
<keyword evidence="1" id="KW-0819">tRNA processing</keyword>
<dbReference type="InterPro" id="IPR006224">
    <property type="entry name" value="PsdUridine_synth_RluA-like_CS"/>
</dbReference>
<keyword evidence="12" id="KW-1185">Reference proteome</keyword>
<dbReference type="AlphaFoldDB" id="A0A432WWP1"/>
<evidence type="ECO:0000313" key="11">
    <source>
        <dbReference type="EMBL" id="RUO38198.1"/>
    </source>
</evidence>
<evidence type="ECO:0000256" key="5">
    <source>
        <dbReference type="ARBA" id="ARBA00038943"/>
    </source>
</evidence>
<proteinExistence type="predicted"/>
<evidence type="ECO:0000256" key="9">
    <source>
        <dbReference type="ARBA" id="ARBA00043049"/>
    </source>
</evidence>
<dbReference type="GO" id="GO:0160149">
    <property type="term" value="F:tRNA pseudouridine(65) synthase activity"/>
    <property type="evidence" value="ECO:0007669"/>
    <property type="project" value="UniProtKB-EC"/>
</dbReference>
<dbReference type="EC" id="5.4.99.26" evidence="5"/>
<feature type="domain" description="Pseudouridine synthase RsuA/RluA-like" evidence="10">
    <location>
        <begin position="37"/>
        <end position="198"/>
    </location>
</feature>
<dbReference type="Pfam" id="PF00849">
    <property type="entry name" value="PseudoU_synth_2"/>
    <property type="match status" value="1"/>
</dbReference>
<accession>A0A432WWP1</accession>
<comment type="function">
    <text evidence="4">Responsible for synthesis of pseudouridine from uracil-65 in transfer RNAs.</text>
</comment>
<dbReference type="GO" id="GO:0000455">
    <property type="term" value="P:enzyme-directed rRNA pseudouridine synthesis"/>
    <property type="evidence" value="ECO:0007669"/>
    <property type="project" value="TreeGrafter"/>
</dbReference>
<dbReference type="InterPro" id="IPR020103">
    <property type="entry name" value="PsdUridine_synth_cat_dom_sf"/>
</dbReference>
<evidence type="ECO:0000256" key="3">
    <source>
        <dbReference type="ARBA" id="ARBA00036607"/>
    </source>
</evidence>
<evidence type="ECO:0000256" key="4">
    <source>
        <dbReference type="ARBA" id="ARBA00037670"/>
    </source>
</evidence>
<evidence type="ECO:0000256" key="6">
    <source>
        <dbReference type="ARBA" id="ARBA00040675"/>
    </source>
</evidence>
<dbReference type="InterPro" id="IPR050188">
    <property type="entry name" value="RluA_PseudoU_synthase"/>
</dbReference>
<dbReference type="CDD" id="cd02563">
    <property type="entry name" value="PseudoU_synth_TruC"/>
    <property type="match status" value="1"/>
</dbReference>
<sequence length="266" mass="30334">MADTEKKNTNAEENRIWTGPAFSEEKPELPIIYQDDDIVVIDKPAGLLVHRTALARGEKWFAMQLLRDKIGKHVFPVHRLDRPTSGVLVFALSARVATQIGELFASHRVQKTYHAVVRGYVAEYGRVDYPLKEELDAIADKMANKDKDAQSAVTDFLCLEQVELPFKVSKKHETSRYSLVKLAPKTGRKHQLRRHMAHIRHPIVGDTNHGDGRHNKFFREHFGIKRLLLAATNLSFPHPVTQQPMYFEASVPSEFYLPFNENAGDN</sequence>
<dbReference type="PANTHER" id="PTHR21600:SF56">
    <property type="entry name" value="TRNA PSEUDOURIDINE SYNTHASE C"/>
    <property type="match status" value="1"/>
</dbReference>
<evidence type="ECO:0000256" key="8">
    <source>
        <dbReference type="ARBA" id="ARBA00041975"/>
    </source>
</evidence>
<dbReference type="GO" id="GO:0003723">
    <property type="term" value="F:RNA binding"/>
    <property type="evidence" value="ECO:0007669"/>
    <property type="project" value="InterPro"/>
</dbReference>
<dbReference type="Gene3D" id="3.30.2350.10">
    <property type="entry name" value="Pseudouridine synthase"/>
    <property type="match status" value="1"/>
</dbReference>